<protein>
    <recommendedName>
        <fullName evidence="6">Kelch repeat protein</fullName>
    </recommendedName>
</protein>
<dbReference type="InterPro" id="IPR011043">
    <property type="entry name" value="Gal_Oxase/kelch_b-propeller"/>
</dbReference>
<comment type="caution">
    <text evidence="4">The sequence shown here is derived from an EMBL/GenBank/DDBJ whole genome shotgun (WGS) entry which is preliminary data.</text>
</comment>
<dbReference type="Pfam" id="PF24681">
    <property type="entry name" value="Kelch_KLHDC2_KLHL20_DRC7"/>
    <property type="match status" value="1"/>
</dbReference>
<organism evidence="4 5">
    <name type="scientific">Linnemannia schmuckeri</name>
    <dbReference type="NCBI Taxonomy" id="64567"/>
    <lineage>
        <taxon>Eukaryota</taxon>
        <taxon>Fungi</taxon>
        <taxon>Fungi incertae sedis</taxon>
        <taxon>Mucoromycota</taxon>
        <taxon>Mortierellomycotina</taxon>
        <taxon>Mortierellomycetes</taxon>
        <taxon>Mortierellales</taxon>
        <taxon>Mortierellaceae</taxon>
        <taxon>Linnemannia</taxon>
    </lineage>
</organism>
<dbReference type="SUPFAM" id="SSF50965">
    <property type="entry name" value="Galactose oxidase, central domain"/>
    <property type="match status" value="1"/>
</dbReference>
<evidence type="ECO:0000256" key="1">
    <source>
        <dbReference type="ARBA" id="ARBA00022441"/>
    </source>
</evidence>
<dbReference type="PANTHER" id="PTHR46093">
    <property type="entry name" value="ACYL-COA-BINDING DOMAIN-CONTAINING PROTEIN 5"/>
    <property type="match status" value="1"/>
</dbReference>
<dbReference type="PANTHER" id="PTHR46093:SF18">
    <property type="entry name" value="FIBRONECTIN TYPE-III DOMAIN-CONTAINING PROTEIN"/>
    <property type="match status" value="1"/>
</dbReference>
<dbReference type="InterPro" id="IPR015915">
    <property type="entry name" value="Kelch-typ_b-propeller"/>
</dbReference>
<evidence type="ECO:0000313" key="5">
    <source>
        <dbReference type="Proteomes" id="UP000748756"/>
    </source>
</evidence>
<dbReference type="OrthoDB" id="432528at2759"/>
<evidence type="ECO:0008006" key="6">
    <source>
        <dbReference type="Google" id="ProtNLM"/>
    </source>
</evidence>
<proteinExistence type="predicted"/>
<keyword evidence="3" id="KW-0472">Membrane</keyword>
<keyword evidence="3" id="KW-1133">Transmembrane helix</keyword>
<sequence>MAYKYNLATSSWTTLETNSYFWGGAARATTDPETGEVFVPNGYDSLLTGDTMLSYKPSLNKFYYHDRQPNLEKLVAYSVAWSAGLRSMLLFGGGDSRTGMTNNDLYACNEAGGWRLLSVKGDIPSPRRASCFVPAYQSTKMILFGGLTTTLATLGDIYILDVATLTWTRGPDGGTTIARFASACAVTNDYFISWGGANMLAAANTATTVVYNIKTASWTTNFDGSSVTSPTESLYVPPPMSSGGPGSTRINLPAVIGGSVAVVIVVVVAVALILRKRRSAKPLEVTPTVVFVTPDPLPQPTPVTYAYPEQPPQTQGQIYNMYHHPPPQLTIDSTPVQNL</sequence>
<evidence type="ECO:0000313" key="4">
    <source>
        <dbReference type="EMBL" id="KAF9145307.1"/>
    </source>
</evidence>
<dbReference type="EMBL" id="JAAAUQ010000962">
    <property type="protein sequence ID" value="KAF9145307.1"/>
    <property type="molecule type" value="Genomic_DNA"/>
</dbReference>
<reference evidence="4" key="1">
    <citation type="journal article" date="2020" name="Fungal Divers.">
        <title>Resolving the Mortierellaceae phylogeny through synthesis of multi-gene phylogenetics and phylogenomics.</title>
        <authorList>
            <person name="Vandepol N."/>
            <person name="Liber J."/>
            <person name="Desiro A."/>
            <person name="Na H."/>
            <person name="Kennedy M."/>
            <person name="Barry K."/>
            <person name="Grigoriev I.V."/>
            <person name="Miller A.N."/>
            <person name="O'Donnell K."/>
            <person name="Stajich J.E."/>
            <person name="Bonito G."/>
        </authorList>
    </citation>
    <scope>NUCLEOTIDE SEQUENCE</scope>
    <source>
        <strain evidence="4">NRRL 6426</strain>
    </source>
</reference>
<keyword evidence="2" id="KW-0677">Repeat</keyword>
<name>A0A9P5RVF7_9FUNG</name>
<accession>A0A9P5RVF7</accession>
<dbReference type="AlphaFoldDB" id="A0A9P5RVF7"/>
<dbReference type="Proteomes" id="UP000748756">
    <property type="component" value="Unassembled WGS sequence"/>
</dbReference>
<keyword evidence="3" id="KW-0812">Transmembrane</keyword>
<keyword evidence="1" id="KW-0880">Kelch repeat</keyword>
<feature type="transmembrane region" description="Helical" evidence="3">
    <location>
        <begin position="250"/>
        <end position="274"/>
    </location>
</feature>
<evidence type="ECO:0000256" key="3">
    <source>
        <dbReference type="SAM" id="Phobius"/>
    </source>
</evidence>
<keyword evidence="5" id="KW-1185">Reference proteome</keyword>
<evidence type="ECO:0000256" key="2">
    <source>
        <dbReference type="ARBA" id="ARBA00022737"/>
    </source>
</evidence>
<gene>
    <name evidence="4" type="ORF">BG015_011936</name>
</gene>
<dbReference type="Gene3D" id="2.120.10.80">
    <property type="entry name" value="Kelch-type beta propeller"/>
    <property type="match status" value="1"/>
</dbReference>